<feature type="non-terminal residue" evidence="1">
    <location>
        <position position="57"/>
    </location>
</feature>
<dbReference type="AlphaFoldDB" id="A0A383BR48"/>
<dbReference type="EMBL" id="UINC01202682">
    <property type="protein sequence ID" value="SVE22607.1"/>
    <property type="molecule type" value="Genomic_DNA"/>
</dbReference>
<protein>
    <submittedName>
        <fullName evidence="1">Uncharacterized protein</fullName>
    </submittedName>
</protein>
<reference evidence="1" key="1">
    <citation type="submission" date="2018-05" db="EMBL/GenBank/DDBJ databases">
        <authorList>
            <person name="Lanie J.A."/>
            <person name="Ng W.-L."/>
            <person name="Kazmierczak K.M."/>
            <person name="Andrzejewski T.M."/>
            <person name="Davidsen T.M."/>
            <person name="Wayne K.J."/>
            <person name="Tettelin H."/>
            <person name="Glass J.I."/>
            <person name="Rusch D."/>
            <person name="Podicherti R."/>
            <person name="Tsui H.-C.T."/>
            <person name="Winkler M.E."/>
        </authorList>
    </citation>
    <scope>NUCLEOTIDE SEQUENCE</scope>
</reference>
<organism evidence="1">
    <name type="scientific">marine metagenome</name>
    <dbReference type="NCBI Taxonomy" id="408172"/>
    <lineage>
        <taxon>unclassified sequences</taxon>
        <taxon>metagenomes</taxon>
        <taxon>ecological metagenomes</taxon>
    </lineage>
</organism>
<sequence>VQEITAINLEHKGRKKHRVVCLDGGSGLTITEETYLKFGLSVGQILTEAEQREIETG</sequence>
<feature type="non-terminal residue" evidence="1">
    <location>
        <position position="1"/>
    </location>
</feature>
<evidence type="ECO:0000313" key="1">
    <source>
        <dbReference type="EMBL" id="SVE22607.1"/>
    </source>
</evidence>
<dbReference type="Gene3D" id="1.10.10.10">
    <property type="entry name" value="Winged helix-like DNA-binding domain superfamily/Winged helix DNA-binding domain"/>
    <property type="match status" value="1"/>
</dbReference>
<accession>A0A383BR48</accession>
<gene>
    <name evidence="1" type="ORF">METZ01_LOCUS475461</name>
</gene>
<dbReference type="InterPro" id="IPR036388">
    <property type="entry name" value="WH-like_DNA-bd_sf"/>
</dbReference>
<name>A0A383BR48_9ZZZZ</name>
<proteinExistence type="predicted"/>